<proteinExistence type="predicted"/>
<feature type="transmembrane region" description="Helical" evidence="1">
    <location>
        <begin position="69"/>
        <end position="86"/>
    </location>
</feature>
<accession>A0A508T822</accession>
<dbReference type="AlphaFoldDB" id="A0A508T822"/>
<keyword evidence="3" id="KW-0012">Acyltransferase</keyword>
<evidence type="ECO:0000313" key="4">
    <source>
        <dbReference type="Proteomes" id="UP000328092"/>
    </source>
</evidence>
<dbReference type="InterPro" id="IPR050879">
    <property type="entry name" value="Acyltransferase_3"/>
</dbReference>
<evidence type="ECO:0000256" key="1">
    <source>
        <dbReference type="SAM" id="Phobius"/>
    </source>
</evidence>
<keyword evidence="4" id="KW-1185">Reference proteome</keyword>
<evidence type="ECO:0000313" key="3">
    <source>
        <dbReference type="EMBL" id="VIO71582.1"/>
    </source>
</evidence>
<evidence type="ECO:0000259" key="2">
    <source>
        <dbReference type="Pfam" id="PF01757"/>
    </source>
</evidence>
<name>A0A508T822_9BRAD</name>
<dbReference type="EC" id="2.3.1.-" evidence="3"/>
<keyword evidence="3" id="KW-0808">Transferase</keyword>
<dbReference type="PANTHER" id="PTHR23028">
    <property type="entry name" value="ACETYLTRANSFERASE"/>
    <property type="match status" value="1"/>
</dbReference>
<feature type="transmembrane region" description="Helical" evidence="1">
    <location>
        <begin position="22"/>
        <end position="48"/>
    </location>
</feature>
<feature type="transmembrane region" description="Helical" evidence="1">
    <location>
        <begin position="172"/>
        <end position="193"/>
    </location>
</feature>
<dbReference type="GO" id="GO:0016747">
    <property type="term" value="F:acyltransferase activity, transferring groups other than amino-acyl groups"/>
    <property type="evidence" value="ECO:0007669"/>
    <property type="project" value="InterPro"/>
</dbReference>
<feature type="transmembrane region" description="Helical" evidence="1">
    <location>
        <begin position="297"/>
        <end position="319"/>
    </location>
</feature>
<sequence>MRGIAILAVVIAHYFGEVEHGIVVFTFGWPGVTLFFVLSGFLIGSIILEHNTSPNFFRVFYARRALRILPVYFLTITATLGFIHLYGPAPWIDEPFPALSYFTFTQNFGGSLGMIWLRPTWTLAVEEQFYLLTPLLVFLLPARLLLPSIVGGIVACYLASVLLGWDGFQMRGAGPLLYSSPVLLIGVFSAYIVRQRVKLPEIVRLIIPLAATSVVVAVAAFAPRSALYAVWPFMAALFAYCILLIMQGRRSPMFLRSRVLVGFGTISYCLYLIHQPINGVMHGLIFGGTADIATAPQFLVTCAALVVSISAATVSWFALERPLLQFGRRMSYSDTTAHPAGVASPSCPRRS</sequence>
<feature type="transmembrane region" description="Helical" evidence="1">
    <location>
        <begin position="258"/>
        <end position="277"/>
    </location>
</feature>
<dbReference type="Pfam" id="PF01757">
    <property type="entry name" value="Acyl_transf_3"/>
    <property type="match status" value="1"/>
</dbReference>
<dbReference type="Proteomes" id="UP000328092">
    <property type="component" value="Unassembled WGS sequence"/>
</dbReference>
<reference evidence="3" key="1">
    <citation type="submission" date="2019-02" db="EMBL/GenBank/DDBJ databases">
        <authorList>
            <person name="Pothier F.J."/>
        </authorList>
    </citation>
    <scope>NUCLEOTIDE SEQUENCE</scope>
    <source>
        <strain evidence="3">CI-1B</strain>
    </source>
</reference>
<keyword evidence="1" id="KW-0812">Transmembrane</keyword>
<dbReference type="PANTHER" id="PTHR23028:SF53">
    <property type="entry name" value="ACYL_TRANSF_3 DOMAIN-CONTAINING PROTEIN"/>
    <property type="match status" value="1"/>
</dbReference>
<dbReference type="GO" id="GO:0009103">
    <property type="term" value="P:lipopolysaccharide biosynthetic process"/>
    <property type="evidence" value="ECO:0007669"/>
    <property type="project" value="TreeGrafter"/>
</dbReference>
<dbReference type="GO" id="GO:0016020">
    <property type="term" value="C:membrane"/>
    <property type="evidence" value="ECO:0007669"/>
    <property type="project" value="TreeGrafter"/>
</dbReference>
<feature type="transmembrane region" description="Helical" evidence="1">
    <location>
        <begin position="205"/>
        <end position="222"/>
    </location>
</feature>
<gene>
    <name evidence="3" type="primary">oatA_2</name>
    <name evidence="3" type="ORF">CI1B_37670</name>
</gene>
<dbReference type="EMBL" id="CAADFC020000013">
    <property type="protein sequence ID" value="VIO71582.1"/>
    <property type="molecule type" value="Genomic_DNA"/>
</dbReference>
<feature type="domain" description="Acyltransferase 3" evidence="2">
    <location>
        <begin position="1"/>
        <end position="311"/>
    </location>
</feature>
<organism evidence="3 4">
    <name type="scientific">Bradyrhizobium ivorense</name>
    <dbReference type="NCBI Taxonomy" id="2511166"/>
    <lineage>
        <taxon>Bacteria</taxon>
        <taxon>Pseudomonadati</taxon>
        <taxon>Pseudomonadota</taxon>
        <taxon>Alphaproteobacteria</taxon>
        <taxon>Hyphomicrobiales</taxon>
        <taxon>Nitrobacteraceae</taxon>
        <taxon>Bradyrhizobium</taxon>
    </lineage>
</organism>
<comment type="caution">
    <text evidence="3">The sequence shown here is derived from an EMBL/GenBank/DDBJ whole genome shotgun (WGS) entry which is preliminary data.</text>
</comment>
<feature type="transmembrane region" description="Helical" evidence="1">
    <location>
        <begin position="129"/>
        <end position="160"/>
    </location>
</feature>
<keyword evidence="1" id="KW-1133">Transmembrane helix</keyword>
<feature type="transmembrane region" description="Helical" evidence="1">
    <location>
        <begin position="98"/>
        <end position="117"/>
    </location>
</feature>
<protein>
    <submittedName>
        <fullName evidence="3">O-acetyltransferase OatA</fullName>
        <ecNumber evidence="3">2.3.1.-</ecNumber>
    </submittedName>
</protein>
<feature type="transmembrane region" description="Helical" evidence="1">
    <location>
        <begin position="228"/>
        <end position="246"/>
    </location>
</feature>
<dbReference type="InterPro" id="IPR002656">
    <property type="entry name" value="Acyl_transf_3_dom"/>
</dbReference>
<keyword evidence="1" id="KW-0472">Membrane</keyword>